<dbReference type="InterPro" id="IPR003615">
    <property type="entry name" value="HNH_nuc"/>
</dbReference>
<sequence>MGKLKALPSTLSRLQPGLGSLPAPVRSTNAERSTYSPWRKLYNTARWRSLRMKIFMRDGFTCQWPGCGHVEGNTSLLVADHRQPHRGDEALFWDEGNLWTLCKPHHDGAKQKAERAGRRG</sequence>
<evidence type="ECO:0000313" key="1">
    <source>
        <dbReference type="EMBL" id="MBB4611661.1"/>
    </source>
</evidence>
<gene>
    <name evidence="1" type="ORF">GGQ89_003911</name>
</gene>
<keyword evidence="2" id="KW-1185">Reference proteome</keyword>
<dbReference type="CDD" id="cd00085">
    <property type="entry name" value="HNHc"/>
    <property type="match status" value="1"/>
</dbReference>
<reference evidence="1 2" key="1">
    <citation type="submission" date="2020-08" db="EMBL/GenBank/DDBJ databases">
        <title>Genomic Encyclopedia of Type Strains, Phase IV (KMG-IV): sequencing the most valuable type-strain genomes for metagenomic binning, comparative biology and taxonomic classification.</title>
        <authorList>
            <person name="Goeker M."/>
        </authorList>
    </citation>
    <scope>NUCLEOTIDE SEQUENCE [LARGE SCALE GENOMIC DNA]</scope>
    <source>
        <strain evidence="1 2">DSM 14562</strain>
    </source>
</reference>
<protein>
    <submittedName>
        <fullName evidence="1">5-methylcytosine-specific restriction endonuclease McrA</fullName>
    </submittedName>
</protein>
<name>A0ABR6KFC8_9SPHN</name>
<keyword evidence="1" id="KW-0255">Endonuclease</keyword>
<dbReference type="Proteomes" id="UP000584663">
    <property type="component" value="Unassembled WGS sequence"/>
</dbReference>
<keyword evidence="1" id="KW-0378">Hydrolase</keyword>
<dbReference type="RefSeq" id="WP_184107085.1">
    <property type="nucleotide sequence ID" value="NZ_JBHMAL010000011.1"/>
</dbReference>
<evidence type="ECO:0000313" key="2">
    <source>
        <dbReference type="Proteomes" id="UP000584663"/>
    </source>
</evidence>
<keyword evidence="1" id="KW-0540">Nuclease</keyword>
<organism evidence="1 2">
    <name type="scientific">Sphingomonas yabuuchiae</name>
    <dbReference type="NCBI Taxonomy" id="172044"/>
    <lineage>
        <taxon>Bacteria</taxon>
        <taxon>Pseudomonadati</taxon>
        <taxon>Pseudomonadota</taxon>
        <taxon>Alphaproteobacteria</taxon>
        <taxon>Sphingomonadales</taxon>
        <taxon>Sphingomonadaceae</taxon>
        <taxon>Sphingomonas</taxon>
    </lineage>
</organism>
<proteinExistence type="predicted"/>
<comment type="caution">
    <text evidence="1">The sequence shown here is derived from an EMBL/GenBank/DDBJ whole genome shotgun (WGS) entry which is preliminary data.</text>
</comment>
<dbReference type="EMBL" id="JACHNX010000039">
    <property type="protein sequence ID" value="MBB4611661.1"/>
    <property type="molecule type" value="Genomic_DNA"/>
</dbReference>
<dbReference type="GO" id="GO:0004519">
    <property type="term" value="F:endonuclease activity"/>
    <property type="evidence" value="ECO:0007669"/>
    <property type="project" value="UniProtKB-KW"/>
</dbReference>
<accession>A0ABR6KFC8</accession>